<dbReference type="AlphaFoldDB" id="A0A382CBG6"/>
<protein>
    <submittedName>
        <fullName evidence="1">Uncharacterized protein</fullName>
    </submittedName>
</protein>
<accession>A0A382CBG6</accession>
<organism evidence="1">
    <name type="scientific">marine metagenome</name>
    <dbReference type="NCBI Taxonomy" id="408172"/>
    <lineage>
        <taxon>unclassified sequences</taxon>
        <taxon>metagenomes</taxon>
        <taxon>ecological metagenomes</taxon>
    </lineage>
</organism>
<dbReference type="Gene3D" id="3.40.50.300">
    <property type="entry name" value="P-loop containing nucleotide triphosphate hydrolases"/>
    <property type="match status" value="1"/>
</dbReference>
<evidence type="ECO:0000313" key="1">
    <source>
        <dbReference type="EMBL" id="SVB23360.1"/>
    </source>
</evidence>
<name>A0A382CBG6_9ZZZZ</name>
<dbReference type="SUPFAM" id="SSF52540">
    <property type="entry name" value="P-loop containing nucleoside triphosphate hydrolases"/>
    <property type="match status" value="1"/>
</dbReference>
<gene>
    <name evidence="1" type="ORF">METZ01_LOCUS176214</name>
</gene>
<dbReference type="InterPro" id="IPR008533">
    <property type="entry name" value="DUF815"/>
</dbReference>
<dbReference type="CDD" id="cd00009">
    <property type="entry name" value="AAA"/>
    <property type="match status" value="1"/>
</dbReference>
<dbReference type="PANTHER" id="PTHR42935:SF1">
    <property type="entry name" value="SLR0930 PROTEIN"/>
    <property type="match status" value="1"/>
</dbReference>
<dbReference type="EMBL" id="UINC01033690">
    <property type="protein sequence ID" value="SVB23360.1"/>
    <property type="molecule type" value="Genomic_DNA"/>
</dbReference>
<reference evidence="1" key="1">
    <citation type="submission" date="2018-05" db="EMBL/GenBank/DDBJ databases">
        <authorList>
            <person name="Lanie J.A."/>
            <person name="Ng W.-L."/>
            <person name="Kazmierczak K.M."/>
            <person name="Andrzejewski T.M."/>
            <person name="Davidsen T.M."/>
            <person name="Wayne K.J."/>
            <person name="Tettelin H."/>
            <person name="Glass J.I."/>
            <person name="Rusch D."/>
            <person name="Podicherti R."/>
            <person name="Tsui H.-C.T."/>
            <person name="Winkler M.E."/>
        </authorList>
    </citation>
    <scope>NUCLEOTIDE SEQUENCE</scope>
</reference>
<dbReference type="PANTHER" id="PTHR42935">
    <property type="entry name" value="SLR0930 PROTEIN"/>
    <property type="match status" value="1"/>
</dbReference>
<dbReference type="Pfam" id="PF05673">
    <property type="entry name" value="DUF815"/>
    <property type="match status" value="1"/>
</dbReference>
<proteinExistence type="predicted"/>
<dbReference type="InterPro" id="IPR027417">
    <property type="entry name" value="P-loop_NTPase"/>
</dbReference>
<sequence>MNEYALQAYLERITNALERMVHKQLADVDLTGADAFVWHSDPEALETILEVNRIDLELLCGIQSQTDILYANTKRFAEDLPANNALLWGARGTGKSSLIKAIHGNINEKYGYNLALVEIHREDVHSLPRLLSILKNQKRRCILFCDDLSFEAEDTNFKSLKAVLEGGIEGRPKNIIFYATSNRRHLMPREMIENERSSAIHTAEAVEEKVSLSDRFGLWLGFHPLNQETYFEIVEAYANYFGLDFDKEMIRAESLEWSMTRGSRSGRVAWQFIQDLAGRLGKKTG</sequence>